<dbReference type="CDD" id="cd11010">
    <property type="entry name" value="S1-P1_nuclease"/>
    <property type="match status" value="1"/>
</dbReference>
<evidence type="ECO:0000256" key="6">
    <source>
        <dbReference type="ARBA" id="ARBA00023180"/>
    </source>
</evidence>
<accession>A0A917IY46</accession>
<reference evidence="7" key="1">
    <citation type="journal article" date="2014" name="Int. J. Syst. Evol. Microbiol.">
        <title>Complete genome sequence of Corynebacterium casei LMG S-19264T (=DSM 44701T), isolated from a smear-ripened cheese.</title>
        <authorList>
            <consortium name="US DOE Joint Genome Institute (JGI-PGF)"/>
            <person name="Walter F."/>
            <person name="Albersmeier A."/>
            <person name="Kalinowski J."/>
            <person name="Ruckert C."/>
        </authorList>
    </citation>
    <scope>NUCLEOTIDE SEQUENCE</scope>
    <source>
        <strain evidence="7">CGMCC 1.15290</strain>
    </source>
</reference>
<keyword evidence="3" id="KW-0255">Endonuclease</keyword>
<evidence type="ECO:0000313" key="7">
    <source>
        <dbReference type="EMBL" id="GGH70074.1"/>
    </source>
</evidence>
<evidence type="ECO:0000256" key="5">
    <source>
        <dbReference type="ARBA" id="ARBA00023157"/>
    </source>
</evidence>
<keyword evidence="1" id="KW-0540">Nuclease</keyword>
<dbReference type="GO" id="GO:0016788">
    <property type="term" value="F:hydrolase activity, acting on ester bonds"/>
    <property type="evidence" value="ECO:0007669"/>
    <property type="project" value="InterPro"/>
</dbReference>
<evidence type="ECO:0000256" key="4">
    <source>
        <dbReference type="ARBA" id="ARBA00022801"/>
    </source>
</evidence>
<dbReference type="RefSeq" id="WP_188953250.1">
    <property type="nucleotide sequence ID" value="NZ_BMIB01000003.1"/>
</dbReference>
<dbReference type="GO" id="GO:0003676">
    <property type="term" value="F:nucleic acid binding"/>
    <property type="evidence" value="ECO:0007669"/>
    <property type="project" value="InterPro"/>
</dbReference>
<dbReference type="Proteomes" id="UP000627292">
    <property type="component" value="Unassembled WGS sequence"/>
</dbReference>
<keyword evidence="4" id="KW-0378">Hydrolase</keyword>
<evidence type="ECO:0000313" key="8">
    <source>
        <dbReference type="Proteomes" id="UP000627292"/>
    </source>
</evidence>
<dbReference type="GO" id="GO:0046872">
    <property type="term" value="F:metal ion binding"/>
    <property type="evidence" value="ECO:0007669"/>
    <property type="project" value="UniProtKB-KW"/>
</dbReference>
<dbReference type="GO" id="GO:0004519">
    <property type="term" value="F:endonuclease activity"/>
    <property type="evidence" value="ECO:0007669"/>
    <property type="project" value="UniProtKB-KW"/>
</dbReference>
<keyword evidence="5" id="KW-1015">Disulfide bond</keyword>
<keyword evidence="8" id="KW-1185">Reference proteome</keyword>
<gene>
    <name evidence="7" type="ORF">GCM10011379_27990</name>
</gene>
<evidence type="ECO:0008006" key="9">
    <source>
        <dbReference type="Google" id="ProtNLM"/>
    </source>
</evidence>
<dbReference type="PANTHER" id="PTHR33146:SF26">
    <property type="entry name" value="ENDONUCLEASE 4"/>
    <property type="match status" value="1"/>
</dbReference>
<name>A0A917IY46_9BACT</name>
<evidence type="ECO:0000256" key="1">
    <source>
        <dbReference type="ARBA" id="ARBA00022722"/>
    </source>
</evidence>
<dbReference type="InterPro" id="IPR008947">
    <property type="entry name" value="PLipase_C/P1_nuclease_dom_sf"/>
</dbReference>
<dbReference type="PANTHER" id="PTHR33146">
    <property type="entry name" value="ENDONUCLEASE 4"/>
    <property type="match status" value="1"/>
</dbReference>
<comment type="caution">
    <text evidence="7">The sequence shown here is derived from an EMBL/GenBank/DDBJ whole genome shotgun (WGS) entry which is preliminary data.</text>
</comment>
<organism evidence="7 8">
    <name type="scientific">Filimonas zeae</name>
    <dbReference type="NCBI Taxonomy" id="1737353"/>
    <lineage>
        <taxon>Bacteria</taxon>
        <taxon>Pseudomonadati</taxon>
        <taxon>Bacteroidota</taxon>
        <taxon>Chitinophagia</taxon>
        <taxon>Chitinophagales</taxon>
        <taxon>Chitinophagaceae</taxon>
        <taxon>Filimonas</taxon>
    </lineage>
</organism>
<evidence type="ECO:0000256" key="2">
    <source>
        <dbReference type="ARBA" id="ARBA00022723"/>
    </source>
</evidence>
<keyword evidence="6" id="KW-0325">Glycoprotein</keyword>
<sequence length="367" mass="40561">MKRNYYLCGVLLLVTVLAGWGNKGHRAVALIAEKHLQSDVKTVIQSYLDGETMEEVSTWADDHHNTYTAQWHYINLPVGLSYAAFDKAVRAQKHTVYTALLKARATIQMPGASKEKKKDALRYLIHLVADAHQPMHVSRKEDRGGNDITLKFGGDKTNMHSLWDGKLIDREGLSIPEMVAAYDNASPQQVKQWQQDSVMQWLWESYQISGQLYRELKPGTNVADAAYQQYINITRKRILLAGIRLAGELNSVLKGQKAVPVKVKPVTPVRPQQPGVATRIALKDVANAVGKQVVVSGKVFSAKDIGRMLLLNIGAAHPNQLLTVALQGKAKTSFTGNLNGKTITVTGKVILFKGKPEIIVDDPAQLQ</sequence>
<dbReference type="Pfam" id="PF02265">
    <property type="entry name" value="S1-P1_nuclease"/>
    <property type="match status" value="1"/>
</dbReference>
<dbReference type="GO" id="GO:0006308">
    <property type="term" value="P:DNA catabolic process"/>
    <property type="evidence" value="ECO:0007669"/>
    <property type="project" value="InterPro"/>
</dbReference>
<protein>
    <recommendedName>
        <fullName evidence="9">S1/P1 Nuclease</fullName>
    </recommendedName>
</protein>
<reference evidence="7" key="2">
    <citation type="submission" date="2020-09" db="EMBL/GenBank/DDBJ databases">
        <authorList>
            <person name="Sun Q."/>
            <person name="Zhou Y."/>
        </authorList>
    </citation>
    <scope>NUCLEOTIDE SEQUENCE</scope>
    <source>
        <strain evidence="7">CGMCC 1.15290</strain>
    </source>
</reference>
<dbReference type="AlphaFoldDB" id="A0A917IY46"/>
<dbReference type="InterPro" id="IPR003154">
    <property type="entry name" value="S1/P1nuclease"/>
</dbReference>
<evidence type="ECO:0000256" key="3">
    <source>
        <dbReference type="ARBA" id="ARBA00022759"/>
    </source>
</evidence>
<keyword evidence="2" id="KW-0479">Metal-binding</keyword>
<dbReference type="EMBL" id="BMIB01000003">
    <property type="protein sequence ID" value="GGH70074.1"/>
    <property type="molecule type" value="Genomic_DNA"/>
</dbReference>
<dbReference type="SUPFAM" id="SSF48537">
    <property type="entry name" value="Phospholipase C/P1 nuclease"/>
    <property type="match status" value="1"/>
</dbReference>
<proteinExistence type="predicted"/>
<dbReference type="Gene3D" id="1.10.575.10">
    <property type="entry name" value="P1 Nuclease"/>
    <property type="match status" value="1"/>
</dbReference>